<evidence type="ECO:0000256" key="1">
    <source>
        <dbReference type="SAM" id="MobiDB-lite"/>
    </source>
</evidence>
<comment type="caution">
    <text evidence="2">The sequence shown here is derived from an EMBL/GenBank/DDBJ whole genome shotgun (WGS) entry which is preliminary data.</text>
</comment>
<dbReference type="Proteomes" id="UP000829196">
    <property type="component" value="Unassembled WGS sequence"/>
</dbReference>
<protein>
    <submittedName>
        <fullName evidence="2">Uncharacterized protein</fullName>
    </submittedName>
</protein>
<reference evidence="2" key="1">
    <citation type="journal article" date="2022" name="Front. Genet.">
        <title>Chromosome-Scale Assembly of the Dendrobium nobile Genome Provides Insights Into the Molecular Mechanism of the Biosynthesis of the Medicinal Active Ingredient of Dendrobium.</title>
        <authorList>
            <person name="Xu Q."/>
            <person name="Niu S.-C."/>
            <person name="Li K.-L."/>
            <person name="Zheng P.-J."/>
            <person name="Zhang X.-J."/>
            <person name="Jia Y."/>
            <person name="Liu Y."/>
            <person name="Niu Y.-X."/>
            <person name="Yu L.-H."/>
            <person name="Chen D.-F."/>
            <person name="Zhang G.-Q."/>
        </authorList>
    </citation>
    <scope>NUCLEOTIDE SEQUENCE</scope>
    <source>
        <tissue evidence="2">Leaf</tissue>
    </source>
</reference>
<sequence>MNKIRVAFSVETYRKESSQKGVRKKFYKEKETASMEQKAYKTSHSNGSWHQHVSKQSQLQIKEQKSGV</sequence>
<dbReference type="EMBL" id="JAGYWB010000012">
    <property type="protein sequence ID" value="KAI0501523.1"/>
    <property type="molecule type" value="Genomic_DNA"/>
</dbReference>
<name>A0A8T3AYC0_DENNO</name>
<feature type="compositionally biased region" description="Polar residues" evidence="1">
    <location>
        <begin position="40"/>
        <end position="61"/>
    </location>
</feature>
<feature type="region of interest" description="Disordered" evidence="1">
    <location>
        <begin position="37"/>
        <end position="68"/>
    </location>
</feature>
<evidence type="ECO:0000313" key="3">
    <source>
        <dbReference type="Proteomes" id="UP000829196"/>
    </source>
</evidence>
<accession>A0A8T3AYC0</accession>
<keyword evidence="3" id="KW-1185">Reference proteome</keyword>
<evidence type="ECO:0000313" key="2">
    <source>
        <dbReference type="EMBL" id="KAI0501523.1"/>
    </source>
</evidence>
<proteinExistence type="predicted"/>
<dbReference type="AlphaFoldDB" id="A0A8T3AYC0"/>
<organism evidence="2 3">
    <name type="scientific">Dendrobium nobile</name>
    <name type="common">Orchid</name>
    <dbReference type="NCBI Taxonomy" id="94219"/>
    <lineage>
        <taxon>Eukaryota</taxon>
        <taxon>Viridiplantae</taxon>
        <taxon>Streptophyta</taxon>
        <taxon>Embryophyta</taxon>
        <taxon>Tracheophyta</taxon>
        <taxon>Spermatophyta</taxon>
        <taxon>Magnoliopsida</taxon>
        <taxon>Liliopsida</taxon>
        <taxon>Asparagales</taxon>
        <taxon>Orchidaceae</taxon>
        <taxon>Epidendroideae</taxon>
        <taxon>Malaxideae</taxon>
        <taxon>Dendrobiinae</taxon>
        <taxon>Dendrobium</taxon>
    </lineage>
</organism>
<gene>
    <name evidence="2" type="ORF">KFK09_016468</name>
</gene>